<feature type="transmembrane region" description="Helical" evidence="7">
    <location>
        <begin position="21"/>
        <end position="50"/>
    </location>
</feature>
<comment type="subcellular location">
    <subcellularLocation>
        <location evidence="1 7">Cell membrane</location>
        <topology evidence="1 7">Multi-pass membrane protein</topology>
    </subcellularLocation>
</comment>
<dbReference type="PANTHER" id="PTHR43744:SF13">
    <property type="entry name" value="SN-GLYCEROL-3-PHOSPHATE TRANSPORT INTEGRAL MEMBRANE PROTEIN ABC TRANSPORTER UGPE-RELATED"/>
    <property type="match status" value="1"/>
</dbReference>
<feature type="domain" description="ABC transmembrane type-1" evidence="8">
    <location>
        <begin position="89"/>
        <end position="280"/>
    </location>
</feature>
<accession>A0A4R7J9N7</accession>
<dbReference type="GO" id="GO:0005886">
    <property type="term" value="C:plasma membrane"/>
    <property type="evidence" value="ECO:0007669"/>
    <property type="project" value="UniProtKB-SubCell"/>
</dbReference>
<dbReference type="Proteomes" id="UP000295371">
    <property type="component" value="Unassembled WGS sequence"/>
</dbReference>
<evidence type="ECO:0000256" key="5">
    <source>
        <dbReference type="ARBA" id="ARBA00022989"/>
    </source>
</evidence>
<dbReference type="SUPFAM" id="SSF161098">
    <property type="entry name" value="MetI-like"/>
    <property type="match status" value="1"/>
</dbReference>
<dbReference type="PROSITE" id="PS50928">
    <property type="entry name" value="ABC_TM1"/>
    <property type="match status" value="1"/>
</dbReference>
<reference evidence="9 10" key="1">
    <citation type="submission" date="2019-03" db="EMBL/GenBank/DDBJ databases">
        <title>Genomic Encyclopedia of Archaeal and Bacterial Type Strains, Phase II (KMG-II): from individual species to whole genera.</title>
        <authorList>
            <person name="Goeker M."/>
        </authorList>
    </citation>
    <scope>NUCLEOTIDE SEQUENCE [LARGE SCALE GENOMIC DNA]</scope>
    <source>
        <strain evidence="9 10">DSM 24323</strain>
    </source>
</reference>
<protein>
    <submittedName>
        <fullName evidence="9">sn-glycerol 3-phosphate transport system permease protein</fullName>
    </submittedName>
</protein>
<comment type="caution">
    <text evidence="9">The sequence shown here is derived from an EMBL/GenBank/DDBJ whole genome shotgun (WGS) entry which is preliminary data.</text>
</comment>
<proteinExistence type="inferred from homology"/>
<feature type="transmembrane region" description="Helical" evidence="7">
    <location>
        <begin position="93"/>
        <end position="117"/>
    </location>
</feature>
<dbReference type="RefSeq" id="WP_243831761.1">
    <property type="nucleotide sequence ID" value="NZ_CP171129.1"/>
</dbReference>
<keyword evidence="6 7" id="KW-0472">Membrane</keyword>
<gene>
    <name evidence="9" type="ORF">CLV29_1239</name>
</gene>
<evidence type="ECO:0000256" key="1">
    <source>
        <dbReference type="ARBA" id="ARBA00004651"/>
    </source>
</evidence>
<organism evidence="9 10">
    <name type="scientific">Naumannella halotolerans</name>
    <dbReference type="NCBI Taxonomy" id="993414"/>
    <lineage>
        <taxon>Bacteria</taxon>
        <taxon>Bacillati</taxon>
        <taxon>Actinomycetota</taxon>
        <taxon>Actinomycetes</taxon>
        <taxon>Propionibacteriales</taxon>
        <taxon>Propionibacteriaceae</taxon>
        <taxon>Naumannella</taxon>
    </lineage>
</organism>
<dbReference type="Pfam" id="PF00528">
    <property type="entry name" value="BPD_transp_1"/>
    <property type="match status" value="1"/>
</dbReference>
<feature type="transmembrane region" description="Helical" evidence="7">
    <location>
        <begin position="157"/>
        <end position="174"/>
    </location>
</feature>
<dbReference type="EMBL" id="SOAW01000001">
    <property type="protein sequence ID" value="TDT33616.1"/>
    <property type="molecule type" value="Genomic_DNA"/>
</dbReference>
<evidence type="ECO:0000313" key="9">
    <source>
        <dbReference type="EMBL" id="TDT33616.1"/>
    </source>
</evidence>
<dbReference type="InterPro" id="IPR035906">
    <property type="entry name" value="MetI-like_sf"/>
</dbReference>
<dbReference type="AlphaFoldDB" id="A0A4R7J9N7"/>
<evidence type="ECO:0000256" key="7">
    <source>
        <dbReference type="RuleBase" id="RU363032"/>
    </source>
</evidence>
<dbReference type="CDD" id="cd06261">
    <property type="entry name" value="TM_PBP2"/>
    <property type="match status" value="1"/>
</dbReference>
<keyword evidence="5 7" id="KW-1133">Transmembrane helix</keyword>
<dbReference type="InterPro" id="IPR000515">
    <property type="entry name" value="MetI-like"/>
</dbReference>
<evidence type="ECO:0000256" key="2">
    <source>
        <dbReference type="ARBA" id="ARBA00022448"/>
    </source>
</evidence>
<comment type="similarity">
    <text evidence="7">Belongs to the binding-protein-dependent transport system permease family.</text>
</comment>
<keyword evidence="2 7" id="KW-0813">Transport</keyword>
<name>A0A4R7J9N7_9ACTN</name>
<dbReference type="GO" id="GO:0055085">
    <property type="term" value="P:transmembrane transport"/>
    <property type="evidence" value="ECO:0007669"/>
    <property type="project" value="InterPro"/>
</dbReference>
<evidence type="ECO:0000313" key="10">
    <source>
        <dbReference type="Proteomes" id="UP000295371"/>
    </source>
</evidence>
<dbReference type="Gene3D" id="1.10.3720.10">
    <property type="entry name" value="MetI-like"/>
    <property type="match status" value="1"/>
</dbReference>
<keyword evidence="10" id="KW-1185">Reference proteome</keyword>
<feature type="transmembrane region" description="Helical" evidence="7">
    <location>
        <begin position="124"/>
        <end position="145"/>
    </location>
</feature>
<evidence type="ECO:0000256" key="6">
    <source>
        <dbReference type="ARBA" id="ARBA00023136"/>
    </source>
</evidence>
<evidence type="ECO:0000256" key="3">
    <source>
        <dbReference type="ARBA" id="ARBA00022475"/>
    </source>
</evidence>
<feature type="transmembrane region" description="Helical" evidence="7">
    <location>
        <begin position="258"/>
        <end position="280"/>
    </location>
</feature>
<feature type="transmembrane region" description="Helical" evidence="7">
    <location>
        <begin position="200"/>
        <end position="221"/>
    </location>
</feature>
<keyword evidence="4 7" id="KW-0812">Transmembrane</keyword>
<dbReference type="PANTHER" id="PTHR43744">
    <property type="entry name" value="ABC TRANSPORTER PERMEASE PROTEIN MG189-RELATED-RELATED"/>
    <property type="match status" value="1"/>
</dbReference>
<evidence type="ECO:0000256" key="4">
    <source>
        <dbReference type="ARBA" id="ARBA00022692"/>
    </source>
</evidence>
<keyword evidence="3" id="KW-1003">Cell membrane</keyword>
<evidence type="ECO:0000259" key="8">
    <source>
        <dbReference type="PROSITE" id="PS50928"/>
    </source>
</evidence>
<sequence length="294" mass="31598">MSTTTLPADTPTPRRRQRSGAAVAGDLIGGYLPMIIATLAVVLPLVWMIISSFKSPGEIVTRELILFPADPSLAAYERASATVDFPRLFLNSFIVTAIGSGLKVILALTTAYALVFVRFPFKRIIFVAILVALMVPPQVSLLPNYVFIAGLGGTDTYWGLILPGLGTAFGTFLLRQHFLSLPKELLEAAEIDGAGHFRRLFSIVAPVSAPTIATVALVTIVTEWNEYIWPLVITNSLSMATLPVGLTRLQNSEPDPSAYAMLMAGSVLVILPVLIVFAILQRHIVAGLTQGAVK</sequence>